<gene>
    <name evidence="2" type="ORF">BDV96DRAFT_158061</name>
</gene>
<evidence type="ECO:0000313" key="2">
    <source>
        <dbReference type="EMBL" id="KAF2112270.1"/>
    </source>
</evidence>
<dbReference type="Proteomes" id="UP000799770">
    <property type="component" value="Unassembled WGS sequence"/>
</dbReference>
<keyword evidence="1" id="KW-1133">Transmembrane helix</keyword>
<accession>A0A6A5YYT0</accession>
<keyword evidence="1" id="KW-0812">Transmembrane</keyword>
<organism evidence="2 3">
    <name type="scientific">Lophiotrema nucula</name>
    <dbReference type="NCBI Taxonomy" id="690887"/>
    <lineage>
        <taxon>Eukaryota</taxon>
        <taxon>Fungi</taxon>
        <taxon>Dikarya</taxon>
        <taxon>Ascomycota</taxon>
        <taxon>Pezizomycotina</taxon>
        <taxon>Dothideomycetes</taxon>
        <taxon>Pleosporomycetidae</taxon>
        <taxon>Pleosporales</taxon>
        <taxon>Lophiotremataceae</taxon>
        <taxon>Lophiotrema</taxon>
    </lineage>
</organism>
<dbReference type="AlphaFoldDB" id="A0A6A5YYT0"/>
<sequence>MASPSDYSHALSDDLDHRCDTTLLREKQKEDSSRVLTTRWSIRRRQIIAGLAALGLATAAFAAYGISSALRIAPDHAEYGDCGSTIDEAKAKGCIFDNLSYVWVQPACHHPELLQSFRDRSNITYYTSHDLTLETRIPQEDIYAGNWPWAWSTKEQHPVHCAFLLSKMHEALSNHLPLDDKVMQWEHTIHCSEVLLQSWLSEIEDCNLGRCERVKVTQGFTKCGYY</sequence>
<feature type="transmembrane region" description="Helical" evidence="1">
    <location>
        <begin position="47"/>
        <end position="66"/>
    </location>
</feature>
<dbReference type="PANTHER" id="PTHR35896">
    <property type="entry name" value="IG-LIKE DOMAIN-CONTAINING PROTEIN"/>
    <property type="match status" value="1"/>
</dbReference>
<evidence type="ECO:0000313" key="3">
    <source>
        <dbReference type="Proteomes" id="UP000799770"/>
    </source>
</evidence>
<dbReference type="PANTHER" id="PTHR35896:SF3">
    <property type="entry name" value="MAJOR FACILITATOR SUPERFAMILY TRANSPORTER"/>
    <property type="match status" value="1"/>
</dbReference>
<protein>
    <submittedName>
        <fullName evidence="2">Uncharacterized protein</fullName>
    </submittedName>
</protein>
<dbReference type="InterPro" id="IPR053008">
    <property type="entry name" value="Phomopsin_biosynth_assoc"/>
</dbReference>
<keyword evidence="3" id="KW-1185">Reference proteome</keyword>
<keyword evidence="1" id="KW-0472">Membrane</keyword>
<dbReference type="EMBL" id="ML977331">
    <property type="protein sequence ID" value="KAF2112270.1"/>
    <property type="molecule type" value="Genomic_DNA"/>
</dbReference>
<evidence type="ECO:0000256" key="1">
    <source>
        <dbReference type="SAM" id="Phobius"/>
    </source>
</evidence>
<reference evidence="2" key="1">
    <citation type="journal article" date="2020" name="Stud. Mycol.">
        <title>101 Dothideomycetes genomes: a test case for predicting lifestyles and emergence of pathogens.</title>
        <authorList>
            <person name="Haridas S."/>
            <person name="Albert R."/>
            <person name="Binder M."/>
            <person name="Bloem J."/>
            <person name="Labutti K."/>
            <person name="Salamov A."/>
            <person name="Andreopoulos B."/>
            <person name="Baker S."/>
            <person name="Barry K."/>
            <person name="Bills G."/>
            <person name="Bluhm B."/>
            <person name="Cannon C."/>
            <person name="Castanera R."/>
            <person name="Culley D."/>
            <person name="Daum C."/>
            <person name="Ezra D."/>
            <person name="Gonzalez J."/>
            <person name="Henrissat B."/>
            <person name="Kuo A."/>
            <person name="Liang C."/>
            <person name="Lipzen A."/>
            <person name="Lutzoni F."/>
            <person name="Magnuson J."/>
            <person name="Mondo S."/>
            <person name="Nolan M."/>
            <person name="Ohm R."/>
            <person name="Pangilinan J."/>
            <person name="Park H.-J."/>
            <person name="Ramirez L."/>
            <person name="Alfaro M."/>
            <person name="Sun H."/>
            <person name="Tritt A."/>
            <person name="Yoshinaga Y."/>
            <person name="Zwiers L.-H."/>
            <person name="Turgeon B."/>
            <person name="Goodwin S."/>
            <person name="Spatafora J."/>
            <person name="Crous P."/>
            <person name="Grigoriev I."/>
        </authorList>
    </citation>
    <scope>NUCLEOTIDE SEQUENCE</scope>
    <source>
        <strain evidence="2">CBS 627.86</strain>
    </source>
</reference>
<proteinExistence type="predicted"/>
<dbReference type="OrthoDB" id="3501153at2759"/>
<name>A0A6A5YYT0_9PLEO</name>